<evidence type="ECO:0000259" key="14">
    <source>
        <dbReference type="Pfam" id="PF00593"/>
    </source>
</evidence>
<dbReference type="OrthoDB" id="593427at2"/>
<keyword evidence="9 10" id="KW-0998">Cell outer membrane</keyword>
<feature type="signal peptide" evidence="13">
    <location>
        <begin position="1"/>
        <end position="27"/>
    </location>
</feature>
<dbReference type="GO" id="GO:0044718">
    <property type="term" value="P:siderophore transmembrane transport"/>
    <property type="evidence" value="ECO:0007669"/>
    <property type="project" value="TreeGrafter"/>
</dbReference>
<sequence length="861" mass="92616">MRKSPIQAVAASTLALAVAAVATPAFAQSTGAVDFENTIVVTGTKAKGINGVEIPATPKAKQVLDQAFISKSSPGQSINEVINMVPGVAFFNADPFGSSGGTMYIRGFDSSRIAQTFDGMPLNDTGNYALYSNQQLDPELIDQVNVNLGSTDVDSPTAAATGSTVNYRSRDPYDHMEARVIAGAGDLNFRRLFGVIDTGRLTKSGLSAYLSASTSYNNFIPNTGGHVFKQQVNFKVKQPIGDNGDFVSVAGHFNTNRNNFAPSMSLYTENSASRAVNSSSSGRAPYSFEEAKYSINCANLSSTTVGYGAFECRFNPSRTANIRLNSRFTLAEGLTLTVDPSFQYTKANGGGVTLLSESTPTSGATAGMVGFVGGSYYAGYDVNGNGVVDTAIKVGNASETETNRIGLLASLRWKINPTNTLRVGYSYDRGRHKQTGELTYVDTTTGLYTAYFPIDNAIYDKYGNAIQKRNRMSYALLNQISGEYNGKFFDGKLDVLAGVRAPFFKRNLTNFCFTTDASGTVTCPSPQNQAAMAAANPYSYTVSASGVPTPAGYSVPQHRDYTYNRVLPNVGFTYAVAPGYSVFANYSKGIQVPGTDSLYNAFYYPASTNYGNPKPETSDNFDFGVRARSGRVSASFGAWYTMFYDKISQVYDQITEKSVYTNLGKVEKYGIDGTLTWKADDHFSVYAFGSWNKSRILNDIQAGKGATPTYAADGTMLTRSDGTYTYYTTTGKRESGVPVYTAGARFEANFDPLDVTVSVKNTGKRYINSMNTPVYATVNGVANTRVNGATVGAFTTVDLSARLKLAIAGLRSERSFFQLNVTNIFNTYYYGGFTGQVGATSVPTVYLATPRTVVGSLSIAF</sequence>
<protein>
    <submittedName>
        <fullName evidence="16">TonB-dependent receptor</fullName>
    </submittedName>
</protein>
<keyword evidence="17" id="KW-1185">Reference proteome</keyword>
<dbReference type="SUPFAM" id="SSF56935">
    <property type="entry name" value="Porins"/>
    <property type="match status" value="1"/>
</dbReference>
<name>A0A3S2UV85_9SPHN</name>
<evidence type="ECO:0000256" key="7">
    <source>
        <dbReference type="ARBA" id="ARBA00023136"/>
    </source>
</evidence>
<dbReference type="Gene3D" id="2.170.130.10">
    <property type="entry name" value="TonB-dependent receptor, plug domain"/>
    <property type="match status" value="1"/>
</dbReference>
<keyword evidence="4 10" id="KW-0812">Transmembrane</keyword>
<evidence type="ECO:0000256" key="6">
    <source>
        <dbReference type="ARBA" id="ARBA00023077"/>
    </source>
</evidence>
<dbReference type="Pfam" id="PF00593">
    <property type="entry name" value="TonB_dep_Rec_b-barrel"/>
    <property type="match status" value="1"/>
</dbReference>
<dbReference type="InterPro" id="IPR000531">
    <property type="entry name" value="Beta-barrel_TonB"/>
</dbReference>
<evidence type="ECO:0000256" key="2">
    <source>
        <dbReference type="ARBA" id="ARBA00022448"/>
    </source>
</evidence>
<keyword evidence="3 10" id="KW-1134">Transmembrane beta strand</keyword>
<dbReference type="Pfam" id="PF07715">
    <property type="entry name" value="Plug"/>
    <property type="match status" value="1"/>
</dbReference>
<feature type="chain" id="PRO_5018530317" evidence="13">
    <location>
        <begin position="28"/>
        <end position="861"/>
    </location>
</feature>
<gene>
    <name evidence="16" type="ORF">EOE18_03900</name>
</gene>
<evidence type="ECO:0000256" key="11">
    <source>
        <dbReference type="PROSITE-ProRule" id="PRU10143"/>
    </source>
</evidence>
<dbReference type="RefSeq" id="WP_127706409.1">
    <property type="nucleotide sequence ID" value="NZ_SACO01000002.1"/>
</dbReference>
<keyword evidence="8 16" id="KW-0675">Receptor</keyword>
<accession>A0A3S2UV85</accession>
<evidence type="ECO:0000256" key="10">
    <source>
        <dbReference type="PROSITE-ProRule" id="PRU01360"/>
    </source>
</evidence>
<evidence type="ECO:0000256" key="9">
    <source>
        <dbReference type="ARBA" id="ARBA00023237"/>
    </source>
</evidence>
<feature type="domain" description="TonB-dependent receptor-like beta-barrel" evidence="14">
    <location>
        <begin position="309"/>
        <end position="824"/>
    </location>
</feature>
<feature type="short sequence motif" description="TonB box" evidence="11">
    <location>
        <begin position="38"/>
        <end position="44"/>
    </location>
</feature>
<comment type="subcellular location">
    <subcellularLocation>
        <location evidence="1 10">Cell outer membrane</location>
        <topology evidence="1 10">Multi-pass membrane protein</topology>
    </subcellularLocation>
</comment>
<dbReference type="InterPro" id="IPR010916">
    <property type="entry name" value="TonB_box_CS"/>
</dbReference>
<keyword evidence="7 10" id="KW-0472">Membrane</keyword>
<dbReference type="PROSITE" id="PS52016">
    <property type="entry name" value="TONB_DEPENDENT_REC_3"/>
    <property type="match status" value="1"/>
</dbReference>
<keyword evidence="6 11" id="KW-0798">TonB box</keyword>
<dbReference type="PANTHER" id="PTHR30069">
    <property type="entry name" value="TONB-DEPENDENT OUTER MEMBRANE RECEPTOR"/>
    <property type="match status" value="1"/>
</dbReference>
<organism evidence="16 17">
    <name type="scientific">Novosphingobium umbonatum</name>
    <dbReference type="NCBI Taxonomy" id="1908524"/>
    <lineage>
        <taxon>Bacteria</taxon>
        <taxon>Pseudomonadati</taxon>
        <taxon>Pseudomonadota</taxon>
        <taxon>Alphaproteobacteria</taxon>
        <taxon>Sphingomonadales</taxon>
        <taxon>Sphingomonadaceae</taxon>
        <taxon>Novosphingobium</taxon>
    </lineage>
</organism>
<keyword evidence="5 13" id="KW-0732">Signal</keyword>
<evidence type="ECO:0000259" key="15">
    <source>
        <dbReference type="Pfam" id="PF07715"/>
    </source>
</evidence>
<dbReference type="Gene3D" id="2.40.170.20">
    <property type="entry name" value="TonB-dependent receptor, beta-barrel domain"/>
    <property type="match status" value="1"/>
</dbReference>
<evidence type="ECO:0000256" key="3">
    <source>
        <dbReference type="ARBA" id="ARBA00022452"/>
    </source>
</evidence>
<evidence type="ECO:0000256" key="5">
    <source>
        <dbReference type="ARBA" id="ARBA00022729"/>
    </source>
</evidence>
<feature type="domain" description="TonB-dependent receptor plug" evidence="15">
    <location>
        <begin position="57"/>
        <end position="162"/>
    </location>
</feature>
<comment type="similarity">
    <text evidence="10 12">Belongs to the TonB-dependent receptor family.</text>
</comment>
<proteinExistence type="inferred from homology"/>
<dbReference type="Proteomes" id="UP000282837">
    <property type="component" value="Unassembled WGS sequence"/>
</dbReference>
<dbReference type="GO" id="GO:0015344">
    <property type="term" value="F:siderophore uptake transmembrane transporter activity"/>
    <property type="evidence" value="ECO:0007669"/>
    <property type="project" value="TreeGrafter"/>
</dbReference>
<evidence type="ECO:0000313" key="17">
    <source>
        <dbReference type="Proteomes" id="UP000282837"/>
    </source>
</evidence>
<evidence type="ECO:0000256" key="1">
    <source>
        <dbReference type="ARBA" id="ARBA00004571"/>
    </source>
</evidence>
<dbReference type="GO" id="GO:0009279">
    <property type="term" value="C:cell outer membrane"/>
    <property type="evidence" value="ECO:0007669"/>
    <property type="project" value="UniProtKB-SubCell"/>
</dbReference>
<dbReference type="AlphaFoldDB" id="A0A3S2UV85"/>
<dbReference type="InterPro" id="IPR036942">
    <property type="entry name" value="Beta-barrel_TonB_sf"/>
</dbReference>
<dbReference type="InterPro" id="IPR012910">
    <property type="entry name" value="Plug_dom"/>
</dbReference>
<dbReference type="InterPro" id="IPR037066">
    <property type="entry name" value="Plug_dom_sf"/>
</dbReference>
<comment type="caution">
    <text evidence="16">The sequence shown here is derived from an EMBL/GenBank/DDBJ whole genome shotgun (WGS) entry which is preliminary data.</text>
</comment>
<dbReference type="PANTHER" id="PTHR30069:SF29">
    <property type="entry name" value="HEMOGLOBIN AND HEMOGLOBIN-HAPTOGLOBIN-BINDING PROTEIN 1-RELATED"/>
    <property type="match status" value="1"/>
</dbReference>
<evidence type="ECO:0000256" key="4">
    <source>
        <dbReference type="ARBA" id="ARBA00022692"/>
    </source>
</evidence>
<evidence type="ECO:0000256" key="13">
    <source>
        <dbReference type="SAM" id="SignalP"/>
    </source>
</evidence>
<dbReference type="EMBL" id="SACO01000002">
    <property type="protein sequence ID" value="RVU07103.1"/>
    <property type="molecule type" value="Genomic_DNA"/>
</dbReference>
<evidence type="ECO:0000256" key="12">
    <source>
        <dbReference type="RuleBase" id="RU003357"/>
    </source>
</evidence>
<evidence type="ECO:0000313" key="16">
    <source>
        <dbReference type="EMBL" id="RVU07103.1"/>
    </source>
</evidence>
<evidence type="ECO:0000256" key="8">
    <source>
        <dbReference type="ARBA" id="ARBA00023170"/>
    </source>
</evidence>
<keyword evidence="2 10" id="KW-0813">Transport</keyword>
<dbReference type="InterPro" id="IPR039426">
    <property type="entry name" value="TonB-dep_rcpt-like"/>
</dbReference>
<reference evidence="16 17" key="1">
    <citation type="submission" date="2019-01" db="EMBL/GenBank/DDBJ databases">
        <authorList>
            <person name="Chen W.-M."/>
        </authorList>
    </citation>
    <scope>NUCLEOTIDE SEQUENCE [LARGE SCALE GENOMIC DNA]</scope>
    <source>
        <strain evidence="16 17">FSY-9</strain>
    </source>
</reference>
<dbReference type="PROSITE" id="PS00430">
    <property type="entry name" value="TONB_DEPENDENT_REC_1"/>
    <property type="match status" value="1"/>
</dbReference>